<dbReference type="AlphaFoldDB" id="A0A9W3J985"/>
<dbReference type="KEGG" id="bti:BTG_05560"/>
<dbReference type="EMBL" id="CP003752">
    <property type="protein sequence ID" value="AFQ14604.1"/>
    <property type="molecule type" value="Genomic_DNA"/>
</dbReference>
<evidence type="ECO:0000313" key="1">
    <source>
        <dbReference type="EMBL" id="AFQ14604.1"/>
    </source>
</evidence>
<organism evidence="1 2">
    <name type="scientific">Bacillus thuringiensis HD-771</name>
    <dbReference type="NCBI Taxonomy" id="1218175"/>
    <lineage>
        <taxon>Bacteria</taxon>
        <taxon>Bacillati</taxon>
        <taxon>Bacillota</taxon>
        <taxon>Bacilli</taxon>
        <taxon>Bacillales</taxon>
        <taxon>Bacillaceae</taxon>
        <taxon>Bacillus</taxon>
        <taxon>Bacillus cereus group</taxon>
    </lineage>
</organism>
<dbReference type="Proteomes" id="UP000005259">
    <property type="component" value="Chromosome"/>
</dbReference>
<gene>
    <name evidence="1" type="ORF">BTG_05560</name>
</gene>
<sequence>MIETKGYVTDEDIDEAYVADLVAKITPMMQQISGEVNPIDEITIESTIYKVLIYINDLILPKALFLTVAEMGARQLSEYKDGLSSERSEGAIKKVQRGGFTQEFETKQSATSVPRGTQIMQDYAKYLNRFRRMRSI</sequence>
<dbReference type="RefSeq" id="WP_000573354.1">
    <property type="nucleotide sequence ID" value="NC_018500.1"/>
</dbReference>
<evidence type="ECO:0000313" key="2">
    <source>
        <dbReference type="Proteomes" id="UP000005259"/>
    </source>
</evidence>
<accession>A0A9W3J985</accession>
<protein>
    <submittedName>
        <fullName evidence="1">Uncharacterized protein</fullName>
    </submittedName>
</protein>
<name>A0A9W3J985_BACTU</name>
<reference evidence="1 2" key="1">
    <citation type="submission" date="2012-08" db="EMBL/GenBank/DDBJ databases">
        <authorList>
            <person name="Doggett N."/>
            <person name="Teshima H."/>
            <person name="Bruce D."/>
            <person name="Detter J.C."/>
            <person name="Johnson S.L."/>
            <person name="Han C."/>
        </authorList>
    </citation>
    <scope>NUCLEOTIDE SEQUENCE [LARGE SCALE GENOMIC DNA]</scope>
    <source>
        <strain evidence="1 2">HD-771</strain>
    </source>
</reference>
<proteinExistence type="predicted"/>